<evidence type="ECO:0000256" key="1">
    <source>
        <dbReference type="SAM" id="MobiDB-lite"/>
    </source>
</evidence>
<feature type="region of interest" description="Disordered" evidence="1">
    <location>
        <begin position="282"/>
        <end position="308"/>
    </location>
</feature>
<protein>
    <submittedName>
        <fullName evidence="2">Uncharacterized protein</fullName>
    </submittedName>
</protein>
<dbReference type="InParanoid" id="H2YZK5"/>
<keyword evidence="3" id="KW-1185">Reference proteome</keyword>
<dbReference type="Ensembl" id="ENSCSAVT00000010897.1">
    <property type="protein sequence ID" value="ENSCSAVP00000010767.1"/>
    <property type="gene ID" value="ENSCSAVG00000006316.1"/>
</dbReference>
<feature type="compositionally biased region" description="Basic and acidic residues" evidence="1">
    <location>
        <begin position="94"/>
        <end position="110"/>
    </location>
</feature>
<dbReference type="AlphaFoldDB" id="H2YZK5"/>
<sequence>MIQDTMDEESIEGFKQKKVDACVQTISLKELLDQLRRQKKGKTKSYEVTMEDTEFKSAILSDNDASELDLSYDAPQPHQANKNSLDQPLVITTEDQRSNDKVDETVDTSKHSSSSSDSGSTFSLADIPAPVLPVETKKALGVNTESTTLSTNAQIDAAVDIEMKTLQETSLAQQRLIDKLNRRNQELLDGAGAAMTQDDKESLEREVSALRGQVALLQRNNRIFSDRERNELKQDLELANRRCTNYQNQLEALKRSLEFEQVEKLKREIKELKTEAEKLHSEIREYRESADTDDDSNVSSNERQEKYARLLELEDEAEELKTK</sequence>
<organism evidence="2 3">
    <name type="scientific">Ciona savignyi</name>
    <name type="common">Pacific transparent sea squirt</name>
    <dbReference type="NCBI Taxonomy" id="51511"/>
    <lineage>
        <taxon>Eukaryota</taxon>
        <taxon>Metazoa</taxon>
        <taxon>Chordata</taxon>
        <taxon>Tunicata</taxon>
        <taxon>Ascidiacea</taxon>
        <taxon>Phlebobranchia</taxon>
        <taxon>Cionidae</taxon>
        <taxon>Ciona</taxon>
    </lineage>
</organism>
<feature type="region of interest" description="Disordered" evidence="1">
    <location>
        <begin position="68"/>
        <end position="124"/>
    </location>
</feature>
<dbReference type="HOGENOM" id="CLU_862025_0_0_1"/>
<reference evidence="3" key="1">
    <citation type="submission" date="2003-08" db="EMBL/GenBank/DDBJ databases">
        <authorList>
            <person name="Birren B."/>
            <person name="Nusbaum C."/>
            <person name="Abebe A."/>
            <person name="Abouelleil A."/>
            <person name="Adekoya E."/>
            <person name="Ait-zahra M."/>
            <person name="Allen N."/>
            <person name="Allen T."/>
            <person name="An P."/>
            <person name="Anderson M."/>
            <person name="Anderson S."/>
            <person name="Arachchi H."/>
            <person name="Armbruster J."/>
            <person name="Bachantsang P."/>
            <person name="Baldwin J."/>
            <person name="Barry A."/>
            <person name="Bayul T."/>
            <person name="Blitshsteyn B."/>
            <person name="Bloom T."/>
            <person name="Blye J."/>
            <person name="Boguslavskiy L."/>
            <person name="Borowsky M."/>
            <person name="Boukhgalter B."/>
            <person name="Brunache A."/>
            <person name="Butler J."/>
            <person name="Calixte N."/>
            <person name="Calvo S."/>
            <person name="Camarata J."/>
            <person name="Campo K."/>
            <person name="Chang J."/>
            <person name="Cheshatsang Y."/>
            <person name="Citroen M."/>
            <person name="Collymore A."/>
            <person name="Considine T."/>
            <person name="Cook A."/>
            <person name="Cooke P."/>
            <person name="Corum B."/>
            <person name="Cuomo C."/>
            <person name="David R."/>
            <person name="Dawoe T."/>
            <person name="Degray S."/>
            <person name="Dodge S."/>
            <person name="Dooley K."/>
            <person name="Dorje P."/>
            <person name="Dorjee K."/>
            <person name="Dorris L."/>
            <person name="Duffey N."/>
            <person name="Dupes A."/>
            <person name="Elkins T."/>
            <person name="Engels R."/>
            <person name="Erickson J."/>
            <person name="Farina A."/>
            <person name="Faro S."/>
            <person name="Ferreira P."/>
            <person name="Fischer H."/>
            <person name="Fitzgerald M."/>
            <person name="Foley K."/>
            <person name="Gage D."/>
            <person name="Galagan J."/>
            <person name="Gearin G."/>
            <person name="Gnerre S."/>
            <person name="Gnirke A."/>
            <person name="Goyette A."/>
            <person name="Graham J."/>
            <person name="Grandbois E."/>
            <person name="Gyaltsen K."/>
            <person name="Hafez N."/>
            <person name="Hagopian D."/>
            <person name="Hagos B."/>
            <person name="Hall J."/>
            <person name="Hatcher B."/>
            <person name="Heller A."/>
            <person name="Higgins H."/>
            <person name="Honan T."/>
            <person name="Horn A."/>
            <person name="Houde N."/>
            <person name="Hughes L."/>
            <person name="Hulme W."/>
            <person name="Husby E."/>
            <person name="Iliev I."/>
            <person name="Jaffe D."/>
            <person name="Jones C."/>
            <person name="Kamal M."/>
            <person name="Kamat A."/>
            <person name="Kamvysselis M."/>
            <person name="Karlsson E."/>
            <person name="Kells C."/>
            <person name="Kieu A."/>
            <person name="Kisner P."/>
            <person name="Kodira C."/>
            <person name="Kulbokas E."/>
            <person name="Labutti K."/>
            <person name="Lama D."/>
            <person name="Landers T."/>
            <person name="Leger J."/>
            <person name="Levine S."/>
            <person name="Lewis D."/>
            <person name="Lewis T."/>
            <person name="Lindblad-toh K."/>
            <person name="Liu X."/>
            <person name="Lokyitsang T."/>
            <person name="Lokyitsang Y."/>
            <person name="Lucien O."/>
            <person name="Lui A."/>
            <person name="Ma L.J."/>
            <person name="Mabbitt R."/>
            <person name="Macdonald J."/>
            <person name="Maclean C."/>
            <person name="Major J."/>
            <person name="Manning J."/>
            <person name="Marabella R."/>
            <person name="Maru K."/>
            <person name="Matthews C."/>
            <person name="Mauceli E."/>
            <person name="Mccarthy M."/>
            <person name="Mcdonough S."/>
            <person name="Mcghee T."/>
            <person name="Meldrim J."/>
            <person name="Meneus L."/>
            <person name="Mesirov J."/>
            <person name="Mihalev A."/>
            <person name="Mihova T."/>
            <person name="Mikkelsen T."/>
            <person name="Mlenga V."/>
            <person name="Moru K."/>
            <person name="Mozes J."/>
            <person name="Mulrain L."/>
            <person name="Munson G."/>
            <person name="Naylor J."/>
            <person name="Newes C."/>
            <person name="Nguyen C."/>
            <person name="Nguyen N."/>
            <person name="Nguyen T."/>
            <person name="Nicol R."/>
            <person name="Nielsen C."/>
            <person name="Nizzari M."/>
            <person name="Norbu C."/>
            <person name="Norbu N."/>
            <person name="O'donnell P."/>
            <person name="Okoawo O."/>
            <person name="O'leary S."/>
            <person name="Omotosho B."/>
            <person name="O'neill K."/>
            <person name="Osman S."/>
            <person name="Parker S."/>
            <person name="Perrin D."/>
            <person name="Phunkhang P."/>
            <person name="Piqani B."/>
            <person name="Purcell S."/>
            <person name="Rachupka T."/>
            <person name="Ramasamy U."/>
            <person name="Rameau R."/>
            <person name="Ray V."/>
            <person name="Raymond C."/>
            <person name="Retta R."/>
            <person name="Richardson S."/>
            <person name="Rise C."/>
            <person name="Rodriguez J."/>
            <person name="Rogers J."/>
            <person name="Rogov P."/>
            <person name="Rutman M."/>
            <person name="Schupbach R."/>
            <person name="Seaman C."/>
            <person name="Settipalli S."/>
            <person name="Sharpe T."/>
            <person name="Sheridan J."/>
            <person name="Sherpa N."/>
            <person name="Shi J."/>
            <person name="Smirnov S."/>
            <person name="Smith C."/>
            <person name="Sougnez C."/>
            <person name="Spencer B."/>
            <person name="Stalker J."/>
            <person name="Stange-thomann N."/>
            <person name="Stavropoulos S."/>
            <person name="Stetson K."/>
            <person name="Stone C."/>
            <person name="Stone S."/>
            <person name="Stubbs M."/>
            <person name="Talamas J."/>
            <person name="Tchuinga P."/>
            <person name="Tenzing P."/>
            <person name="Tesfaye S."/>
            <person name="Theodore J."/>
            <person name="Thoulutsang Y."/>
            <person name="Topham K."/>
            <person name="Towey S."/>
            <person name="Tsamla T."/>
            <person name="Tsomo N."/>
            <person name="Vallee D."/>
            <person name="Vassiliev H."/>
            <person name="Venkataraman V."/>
            <person name="Vinson J."/>
            <person name="Vo A."/>
            <person name="Wade C."/>
            <person name="Wang S."/>
            <person name="Wangchuk T."/>
            <person name="Wangdi T."/>
            <person name="Whittaker C."/>
            <person name="Wilkinson J."/>
            <person name="Wu Y."/>
            <person name="Wyman D."/>
            <person name="Yadav S."/>
            <person name="Yang S."/>
            <person name="Yang X."/>
            <person name="Yeager S."/>
            <person name="Yee E."/>
            <person name="Young G."/>
            <person name="Zainoun J."/>
            <person name="Zembeck L."/>
            <person name="Zimmer A."/>
            <person name="Zody M."/>
            <person name="Lander E."/>
        </authorList>
    </citation>
    <scope>NUCLEOTIDE SEQUENCE [LARGE SCALE GENOMIC DNA]</scope>
</reference>
<name>H2YZK5_CIOSA</name>
<reference evidence="2" key="2">
    <citation type="submission" date="2025-08" db="UniProtKB">
        <authorList>
            <consortium name="Ensembl"/>
        </authorList>
    </citation>
    <scope>IDENTIFICATION</scope>
</reference>
<evidence type="ECO:0000313" key="2">
    <source>
        <dbReference type="Ensembl" id="ENSCSAVP00000010767.1"/>
    </source>
</evidence>
<evidence type="ECO:0000313" key="3">
    <source>
        <dbReference type="Proteomes" id="UP000007875"/>
    </source>
</evidence>
<dbReference type="Proteomes" id="UP000007875">
    <property type="component" value="Unassembled WGS sequence"/>
</dbReference>
<reference evidence="2" key="3">
    <citation type="submission" date="2025-09" db="UniProtKB">
        <authorList>
            <consortium name="Ensembl"/>
        </authorList>
    </citation>
    <scope>IDENTIFICATION</scope>
</reference>
<proteinExistence type="predicted"/>
<feature type="compositionally biased region" description="Low complexity" evidence="1">
    <location>
        <begin position="111"/>
        <end position="123"/>
    </location>
</feature>
<accession>H2YZK5</accession>